<evidence type="ECO:0000256" key="2">
    <source>
        <dbReference type="SAM" id="Phobius"/>
    </source>
</evidence>
<name>A0A1B0G124_GLOMM</name>
<organism evidence="3 4">
    <name type="scientific">Glossina morsitans morsitans</name>
    <name type="common">Savannah tsetse fly</name>
    <dbReference type="NCBI Taxonomy" id="37546"/>
    <lineage>
        <taxon>Eukaryota</taxon>
        <taxon>Metazoa</taxon>
        <taxon>Ecdysozoa</taxon>
        <taxon>Arthropoda</taxon>
        <taxon>Hexapoda</taxon>
        <taxon>Insecta</taxon>
        <taxon>Pterygota</taxon>
        <taxon>Neoptera</taxon>
        <taxon>Endopterygota</taxon>
        <taxon>Diptera</taxon>
        <taxon>Brachycera</taxon>
        <taxon>Muscomorpha</taxon>
        <taxon>Hippoboscoidea</taxon>
        <taxon>Glossinidae</taxon>
        <taxon>Glossina</taxon>
    </lineage>
</organism>
<dbReference type="EMBL" id="CCAG010005036">
    <property type="status" value="NOT_ANNOTATED_CDS"/>
    <property type="molecule type" value="Genomic_DNA"/>
</dbReference>
<feature type="transmembrane region" description="Helical" evidence="2">
    <location>
        <begin position="53"/>
        <end position="73"/>
    </location>
</feature>
<dbReference type="VEuPathDB" id="VectorBase:GMOY006963"/>
<dbReference type="Proteomes" id="UP000092444">
    <property type="component" value="Unassembled WGS sequence"/>
</dbReference>
<feature type="region of interest" description="Disordered" evidence="1">
    <location>
        <begin position="1"/>
        <end position="27"/>
    </location>
</feature>
<keyword evidence="2" id="KW-0812">Transmembrane</keyword>
<evidence type="ECO:0000313" key="3">
    <source>
        <dbReference type="EnsemblMetazoa" id="GMOY006963-PA"/>
    </source>
</evidence>
<keyword evidence="2" id="KW-0472">Membrane</keyword>
<reference evidence="3" key="1">
    <citation type="submission" date="2020-05" db="UniProtKB">
        <authorList>
            <consortium name="EnsemblMetazoa"/>
        </authorList>
    </citation>
    <scope>IDENTIFICATION</scope>
    <source>
        <strain evidence="3">Yale</strain>
    </source>
</reference>
<keyword evidence="4" id="KW-1185">Reference proteome</keyword>
<protein>
    <submittedName>
        <fullName evidence="3">Uncharacterized protein</fullName>
    </submittedName>
</protein>
<accession>A0A1B0G124</accession>
<feature type="compositionally biased region" description="Gly residues" evidence="1">
    <location>
        <begin position="12"/>
        <end position="27"/>
    </location>
</feature>
<proteinExistence type="predicted"/>
<evidence type="ECO:0000313" key="4">
    <source>
        <dbReference type="Proteomes" id="UP000092444"/>
    </source>
</evidence>
<sequence length="74" mass="7323">MWCIGGNDDGDGGVGRGGRDGSSGGNGNGGMCVASLTGLLAERLLLRSCTTSIGNIISMSLSLMSLGVLLCAVF</sequence>
<evidence type="ECO:0000256" key="1">
    <source>
        <dbReference type="SAM" id="MobiDB-lite"/>
    </source>
</evidence>
<dbReference type="EnsemblMetazoa" id="GMOY006963-RA">
    <property type="protein sequence ID" value="GMOY006963-PA"/>
    <property type="gene ID" value="GMOY006963"/>
</dbReference>
<dbReference type="AlphaFoldDB" id="A0A1B0G124"/>
<keyword evidence="2" id="KW-1133">Transmembrane helix</keyword>